<feature type="chain" id="PRO_5037701737" evidence="1">
    <location>
        <begin position="22"/>
        <end position="317"/>
    </location>
</feature>
<protein>
    <submittedName>
        <fullName evidence="2">NVP-like</fullName>
    </submittedName>
</protein>
<reference evidence="2" key="1">
    <citation type="journal article" date="2022" name="J. Proteome Res.">
        <title>Neuropeptidomes of Tenebrio molitor L. and Zophobas atratus Fab. (Coleoptera, Polyphaga: Tenebrionidae).</title>
        <authorList>
            <person name="Marciniak P."/>
            <person name="Pacholska-Bogalska J."/>
            <person name="Ragionieri L."/>
        </authorList>
    </citation>
    <scope>NUCLEOTIDE SEQUENCE</scope>
    <source>
        <strain evidence="2">DN86602_c0_g1_i1</strain>
    </source>
</reference>
<proteinExistence type="evidence at transcript level"/>
<dbReference type="AlphaFoldDB" id="A0A977XCK6"/>
<dbReference type="EMBL" id="ON155974">
    <property type="protein sequence ID" value="UXO98112.1"/>
    <property type="molecule type" value="mRNA"/>
</dbReference>
<feature type="signal peptide" evidence="1">
    <location>
        <begin position="1"/>
        <end position="21"/>
    </location>
</feature>
<name>A0A977XCK6_ZOPAT</name>
<keyword evidence="1" id="KW-0732">Signal</keyword>
<organism evidence="2">
    <name type="scientific">Zophobas atratus</name>
    <name type="common">Giant mealworm beetle</name>
    <name type="synonym">Zophobas rugipes</name>
    <dbReference type="NCBI Taxonomy" id="7074"/>
    <lineage>
        <taxon>Eukaryota</taxon>
        <taxon>Metazoa</taxon>
        <taxon>Ecdysozoa</taxon>
        <taxon>Arthropoda</taxon>
        <taxon>Hexapoda</taxon>
        <taxon>Insecta</taxon>
        <taxon>Pterygota</taxon>
        <taxon>Neoptera</taxon>
        <taxon>Endopterygota</taxon>
        <taxon>Coleoptera</taxon>
        <taxon>Polyphaga</taxon>
        <taxon>Cucujiformia</taxon>
        <taxon>Tenebrionidae</taxon>
        <taxon>Zophobas</taxon>
    </lineage>
</organism>
<accession>A0A977XCK6</accession>
<sequence length="317" mass="37208">MELRWSIRWATLASCLVLTLAIPASLVEEIKASEMRDNKVKRAQLSNGEEHDRADVPYFNKPTAIKRGTNNLKNPTPDQQTLSEWEQEQNMYQNPDSLANIQSSLYNSDTPYDDKSIAEYEKGFHYGTNKDKLDEALENAVLKSELYGDPSPLNQYRYYNGEDRRRRRRRDARKIRLDGRFKRDIDLTPEEILTILTLYENERQSGYRPWPMEGEPQADEIEEEENWMDAPVYPHATGHNDVASGYMYDEKAFEKRGRWGGFADARKKRFMVAKKRNDPTRELRYLNGPNKNDYYTLSQLLSNQREPNVPLYHRLVL</sequence>
<evidence type="ECO:0000256" key="1">
    <source>
        <dbReference type="SAM" id="SignalP"/>
    </source>
</evidence>
<evidence type="ECO:0000313" key="2">
    <source>
        <dbReference type="EMBL" id="UXO98112.1"/>
    </source>
</evidence>